<protein>
    <submittedName>
        <fullName evidence="5">DNA recombination protein RmuC</fullName>
    </submittedName>
</protein>
<proteinExistence type="inferred from homology"/>
<reference evidence="5" key="1">
    <citation type="submission" date="2020-10" db="EMBL/GenBank/DDBJ databases">
        <authorList>
            <person name="Gilroy R."/>
        </authorList>
    </citation>
    <scope>NUCLEOTIDE SEQUENCE</scope>
    <source>
        <strain evidence="5">7463</strain>
    </source>
</reference>
<feature type="non-terminal residue" evidence="5">
    <location>
        <position position="1"/>
    </location>
</feature>
<keyword evidence="3" id="KW-0175">Coiled coil</keyword>
<dbReference type="Proteomes" id="UP000824083">
    <property type="component" value="Unassembled WGS sequence"/>
</dbReference>
<dbReference type="PANTHER" id="PTHR30563:SF0">
    <property type="entry name" value="DNA RECOMBINATION PROTEIN RMUC"/>
    <property type="match status" value="1"/>
</dbReference>
<evidence type="ECO:0000256" key="3">
    <source>
        <dbReference type="ARBA" id="ARBA00023054"/>
    </source>
</evidence>
<comment type="caution">
    <text evidence="5">The sequence shown here is derived from an EMBL/GenBank/DDBJ whole genome shotgun (WGS) entry which is preliminary data.</text>
</comment>
<evidence type="ECO:0000256" key="2">
    <source>
        <dbReference type="ARBA" id="ARBA00009840"/>
    </source>
</evidence>
<evidence type="ECO:0000256" key="4">
    <source>
        <dbReference type="ARBA" id="ARBA00023172"/>
    </source>
</evidence>
<evidence type="ECO:0000313" key="5">
    <source>
        <dbReference type="EMBL" id="HIU36874.1"/>
    </source>
</evidence>
<dbReference type="Pfam" id="PF02646">
    <property type="entry name" value="RmuC"/>
    <property type="match status" value="1"/>
</dbReference>
<gene>
    <name evidence="5" type="primary">rmuC</name>
    <name evidence="5" type="ORF">IAC56_01130</name>
</gene>
<comment type="similarity">
    <text evidence="2">Belongs to the RmuC family.</text>
</comment>
<reference evidence="5" key="2">
    <citation type="journal article" date="2021" name="PeerJ">
        <title>Extensive microbial diversity within the chicken gut microbiome revealed by metagenomics and culture.</title>
        <authorList>
            <person name="Gilroy R."/>
            <person name="Ravi A."/>
            <person name="Getino M."/>
            <person name="Pursley I."/>
            <person name="Horton D.L."/>
            <person name="Alikhan N.F."/>
            <person name="Baker D."/>
            <person name="Gharbi K."/>
            <person name="Hall N."/>
            <person name="Watson M."/>
            <person name="Adriaenssens E.M."/>
            <person name="Foster-Nyarko E."/>
            <person name="Jarju S."/>
            <person name="Secka A."/>
            <person name="Antonio M."/>
            <person name="Oren A."/>
            <person name="Chaudhuri R.R."/>
            <person name="La Ragione R."/>
            <person name="Hildebrand F."/>
            <person name="Pallen M.J."/>
        </authorList>
    </citation>
    <scope>NUCLEOTIDE SEQUENCE</scope>
    <source>
        <strain evidence="5">7463</strain>
    </source>
</reference>
<keyword evidence="4" id="KW-0233">DNA recombination</keyword>
<accession>A0A9D1IIZ3</accession>
<evidence type="ECO:0000256" key="1">
    <source>
        <dbReference type="ARBA" id="ARBA00003416"/>
    </source>
</evidence>
<evidence type="ECO:0000313" key="6">
    <source>
        <dbReference type="Proteomes" id="UP000824083"/>
    </source>
</evidence>
<dbReference type="AlphaFoldDB" id="A0A9D1IIZ3"/>
<comment type="function">
    <text evidence="1">Involved in DNA recombination.</text>
</comment>
<dbReference type="EMBL" id="DVMY01000025">
    <property type="protein sequence ID" value="HIU36874.1"/>
    <property type="molecule type" value="Genomic_DNA"/>
</dbReference>
<dbReference type="PANTHER" id="PTHR30563">
    <property type="entry name" value="DNA RECOMBINATION PROTEIN RMUC"/>
    <property type="match status" value="1"/>
</dbReference>
<organism evidence="5 6">
    <name type="scientific">Candidatus Aphodousia faecigallinarum</name>
    <dbReference type="NCBI Taxonomy" id="2840677"/>
    <lineage>
        <taxon>Bacteria</taxon>
        <taxon>Pseudomonadati</taxon>
        <taxon>Pseudomonadota</taxon>
        <taxon>Betaproteobacteria</taxon>
        <taxon>Burkholderiales</taxon>
        <taxon>Sutterellaceae</taxon>
        <taxon>Sutterellaceae incertae sedis</taxon>
        <taxon>Candidatus Aphodousia</taxon>
    </lineage>
</organism>
<name>A0A9D1IIZ3_9BURK</name>
<sequence length="139" mass="15447">VEVPYTTEFALMFLPSESLYAECLKRAGMIETLQNDYRVTVAGPTVLSALLNSLQMGFRTLAIQKRSAEVWSVLGQVKSEFAKFAEALDTMEKRVDSVKNAIAGVRTRTNVMGKRLRDVEELPGEKKSDSLFPAINAED</sequence>
<dbReference type="InterPro" id="IPR003798">
    <property type="entry name" value="DNA_recombination_RmuC"/>
</dbReference>
<dbReference type="GO" id="GO:0006310">
    <property type="term" value="P:DNA recombination"/>
    <property type="evidence" value="ECO:0007669"/>
    <property type="project" value="UniProtKB-KW"/>
</dbReference>